<dbReference type="PANTHER" id="PTHR32026">
    <property type="entry name" value="METHYLTRANSFERASE-LIKE PROTEIN 24"/>
    <property type="match status" value="1"/>
</dbReference>
<evidence type="ECO:0000313" key="4">
    <source>
        <dbReference type="Proteomes" id="UP000274131"/>
    </source>
</evidence>
<evidence type="ECO:0000259" key="2">
    <source>
        <dbReference type="Pfam" id="PF13383"/>
    </source>
</evidence>
<keyword evidence="1" id="KW-1133">Transmembrane helix</keyword>
<keyword evidence="4" id="KW-1185">Reference proteome</keyword>
<evidence type="ECO:0000256" key="1">
    <source>
        <dbReference type="SAM" id="Phobius"/>
    </source>
</evidence>
<evidence type="ECO:0000313" key="5">
    <source>
        <dbReference type="WBParaSite" id="EVEC_0001131401-mRNA-1"/>
    </source>
</evidence>
<keyword evidence="1" id="KW-0472">Membrane</keyword>
<accession>A0A0N4VKC6</accession>
<organism evidence="5">
    <name type="scientific">Enterobius vermicularis</name>
    <name type="common">Human pinworm</name>
    <dbReference type="NCBI Taxonomy" id="51028"/>
    <lineage>
        <taxon>Eukaryota</taxon>
        <taxon>Metazoa</taxon>
        <taxon>Ecdysozoa</taxon>
        <taxon>Nematoda</taxon>
        <taxon>Chromadorea</taxon>
        <taxon>Rhabditida</taxon>
        <taxon>Spirurina</taxon>
        <taxon>Oxyuridomorpha</taxon>
        <taxon>Oxyuroidea</taxon>
        <taxon>Oxyuridae</taxon>
        <taxon>Enterobius</taxon>
    </lineage>
</organism>
<dbReference type="PANTHER" id="PTHR32026:SF27">
    <property type="entry name" value="METHYLTRANSFERASE FKBM DOMAIN-CONTAINING PROTEIN-RELATED"/>
    <property type="match status" value="1"/>
</dbReference>
<dbReference type="EMBL" id="UXUI01011008">
    <property type="protein sequence ID" value="VDD95871.1"/>
    <property type="molecule type" value="Genomic_DNA"/>
</dbReference>
<sequence>MALDGVTKLMLILCLITFAVFMLSTYYKNCTVTLFELQQKSKIFVHTTINTVTNAESKNWKLYLASKVDNNLTYLALLGNVEDVGKWICNPWKVPKHNCSVYSLGINNEISFDLQFQQITNKSCRLHAFDKVKWHFSVIYCILSTSTAQKRFPDLLSLMKENGDNRIEILKIDIESYITDRSYYNWCKLFVCIVEKFLNTFFHILSQQTVISVSLP</sequence>
<dbReference type="Pfam" id="PF13383">
    <property type="entry name" value="Methyltransf_22"/>
    <property type="match status" value="1"/>
</dbReference>
<proteinExistence type="predicted"/>
<reference evidence="3 4" key="2">
    <citation type="submission" date="2018-10" db="EMBL/GenBank/DDBJ databases">
        <authorList>
            <consortium name="Pathogen Informatics"/>
        </authorList>
    </citation>
    <scope>NUCLEOTIDE SEQUENCE [LARGE SCALE GENOMIC DNA]</scope>
</reference>
<keyword evidence="1" id="KW-0812">Transmembrane</keyword>
<protein>
    <submittedName>
        <fullName evidence="5">Methyltranfer_dom domain-containing protein</fullName>
    </submittedName>
</protein>
<reference evidence="5" key="1">
    <citation type="submission" date="2017-02" db="UniProtKB">
        <authorList>
            <consortium name="WormBaseParasite"/>
        </authorList>
    </citation>
    <scope>IDENTIFICATION</scope>
</reference>
<dbReference type="AlphaFoldDB" id="A0A0N4VKC6"/>
<dbReference type="STRING" id="51028.A0A0N4VKC6"/>
<name>A0A0N4VKC6_ENTVE</name>
<feature type="domain" description="Methyltransferase" evidence="2">
    <location>
        <begin position="37"/>
        <end position="134"/>
    </location>
</feature>
<feature type="transmembrane region" description="Helical" evidence="1">
    <location>
        <begin position="9"/>
        <end position="27"/>
    </location>
</feature>
<dbReference type="InterPro" id="IPR025714">
    <property type="entry name" value="Methyltranfer_dom"/>
</dbReference>
<dbReference type="Proteomes" id="UP000274131">
    <property type="component" value="Unassembled WGS sequence"/>
</dbReference>
<gene>
    <name evidence="3" type="ORF">EVEC_LOCUS10622</name>
</gene>
<evidence type="ECO:0000313" key="3">
    <source>
        <dbReference type="EMBL" id="VDD95871.1"/>
    </source>
</evidence>
<dbReference type="OrthoDB" id="5815019at2759"/>
<dbReference type="InterPro" id="IPR026913">
    <property type="entry name" value="METTL24"/>
</dbReference>
<dbReference type="WBParaSite" id="EVEC_0001131401-mRNA-1">
    <property type="protein sequence ID" value="EVEC_0001131401-mRNA-1"/>
    <property type="gene ID" value="EVEC_0001131401"/>
</dbReference>